<dbReference type="Proteomes" id="UP000236311">
    <property type="component" value="Unassembled WGS sequence"/>
</dbReference>
<evidence type="ECO:0000313" key="3">
    <source>
        <dbReference type="Proteomes" id="UP000236311"/>
    </source>
</evidence>
<organism evidence="2 3">
    <name type="scientific">Acetatifactor muris</name>
    <dbReference type="NCBI Taxonomy" id="879566"/>
    <lineage>
        <taxon>Bacteria</taxon>
        <taxon>Bacillati</taxon>
        <taxon>Bacillota</taxon>
        <taxon>Clostridia</taxon>
        <taxon>Lachnospirales</taxon>
        <taxon>Lachnospiraceae</taxon>
        <taxon>Acetatifactor</taxon>
    </lineage>
</organism>
<feature type="compositionally biased region" description="Basic and acidic residues" evidence="1">
    <location>
        <begin position="225"/>
        <end position="237"/>
    </location>
</feature>
<dbReference type="OrthoDB" id="9785083at2"/>
<dbReference type="EMBL" id="OFSM01000017">
    <property type="protein sequence ID" value="SOY30594.1"/>
    <property type="molecule type" value="Genomic_DNA"/>
</dbReference>
<dbReference type="AlphaFoldDB" id="A0A2K4ZJE4"/>
<accession>A0A2K4ZJE4</accession>
<reference evidence="2 3" key="1">
    <citation type="submission" date="2018-01" db="EMBL/GenBank/DDBJ databases">
        <authorList>
            <person name="Gaut B.S."/>
            <person name="Morton B.R."/>
            <person name="Clegg M.T."/>
            <person name="Duvall M.R."/>
        </authorList>
    </citation>
    <scope>NUCLEOTIDE SEQUENCE [LARGE SCALE GENOMIC DNA]</scope>
    <source>
        <strain evidence="2">GP69</strain>
    </source>
</reference>
<gene>
    <name evidence="2" type="ORF">AMURIS_03325</name>
</gene>
<evidence type="ECO:0000256" key="1">
    <source>
        <dbReference type="SAM" id="MobiDB-lite"/>
    </source>
</evidence>
<protein>
    <submittedName>
        <fullName evidence="2">Uncharacterized protein</fullName>
    </submittedName>
</protein>
<sequence>MEEKSVNSIREIFYNDIIYDYQVKCEGERERAFLYRAFWAENVSGLLKCLDRSLSEYGRRNHLQTKGRSRIRELLEEAMREDPEWSRLLEEAPGKGRDFWEKLPWLLAEKPIRPRDESRIKELLGKAMGMEECSEWARARNQDKTKDVLLREVPGKDKKERRDFWEELWRNDAGYMAGLITDTDYYLWLTQYLAERDIYYKDNSMPDGHLWLETLLLEAGAVKPGKAESGKNPERAQEPGNGKQAGNPDAGQSEDFRIKANVGKKLAELARLIREERDAGGTEIAGRLQHLEITVKNGEDEKREDYLPWLTAHLEQMALHIKIKTWLQDSGYPARGQEGARKSGKEPRKQDFSLRLFEAYCDSREGYEFCRKDQAGGEGSGAWHMEGQGFCVLDVTPQQADKLRESLEQDRERPPYLYIPLAIHTASGCVFFLAGKENYRELYERAGKRPDMGKALKEAYEKAEACYCFDYLRLDKKFREQFLGDVGGAFRLHPTFHKRQRKNYEEVLEDFKRYCKRGCDSPRRVVKNLNEEMEMPADIRNAFNWAFDNVEEMEVSLEAAVSFHHTREMADREY</sequence>
<name>A0A2K4ZJE4_9FIRM</name>
<evidence type="ECO:0000313" key="2">
    <source>
        <dbReference type="EMBL" id="SOY30594.1"/>
    </source>
</evidence>
<feature type="region of interest" description="Disordered" evidence="1">
    <location>
        <begin position="223"/>
        <end position="256"/>
    </location>
</feature>
<proteinExistence type="predicted"/>
<keyword evidence="3" id="KW-1185">Reference proteome</keyword>
<dbReference type="RefSeq" id="WP_103240618.1">
    <property type="nucleotide sequence ID" value="NZ_JANJZD010000017.1"/>
</dbReference>